<proteinExistence type="predicted"/>
<dbReference type="Proteomes" id="UP000290560">
    <property type="component" value="Unassembled WGS sequence"/>
</dbReference>
<organism evidence="2">
    <name type="scientific">Ensete ventricosum</name>
    <name type="common">Abyssinian banana</name>
    <name type="synonym">Musa ensete</name>
    <dbReference type="NCBI Taxonomy" id="4639"/>
    <lineage>
        <taxon>Eukaryota</taxon>
        <taxon>Viridiplantae</taxon>
        <taxon>Streptophyta</taxon>
        <taxon>Embryophyta</taxon>
        <taxon>Tracheophyta</taxon>
        <taxon>Spermatophyta</taxon>
        <taxon>Magnoliopsida</taxon>
        <taxon>Liliopsida</taxon>
        <taxon>Zingiberales</taxon>
        <taxon>Musaceae</taxon>
        <taxon>Ensete</taxon>
    </lineage>
</organism>
<evidence type="ECO:0000313" key="2">
    <source>
        <dbReference type="EMBL" id="RZR74994.1"/>
    </source>
</evidence>
<protein>
    <submittedName>
        <fullName evidence="2">Uncharacterized protein</fullName>
    </submittedName>
</protein>
<feature type="compositionally biased region" description="Basic and acidic residues" evidence="1">
    <location>
        <begin position="24"/>
        <end position="41"/>
    </location>
</feature>
<feature type="region of interest" description="Disordered" evidence="1">
    <location>
        <begin position="1"/>
        <end position="45"/>
    </location>
</feature>
<sequence length="160" mass="18082">MEEKIRSLFTEFSIGRPSSPRKPQHGETSNRRDDPQEHGHITSDLNNPCMKVDISRWEEGDLIGWISCAERYFRFYRTADATQVKIAAIHLEGDVIRWEIVYPCIPDPDREDEGGQASSSLAVSTRWISAAKLLLSDLTTLTQREGGEYEVVAKAAAYQP</sequence>
<name>A0A445ML45_ENSVE</name>
<evidence type="ECO:0000256" key="1">
    <source>
        <dbReference type="SAM" id="MobiDB-lite"/>
    </source>
</evidence>
<dbReference type="AlphaFoldDB" id="A0A445ML45"/>
<dbReference type="EMBL" id="KV876489">
    <property type="protein sequence ID" value="RZR74994.1"/>
    <property type="molecule type" value="Genomic_DNA"/>
</dbReference>
<accession>A0A445ML45</accession>
<reference evidence="2" key="1">
    <citation type="journal article" date="2018" name="Data Brief">
        <title>Genome sequence data from 17 accessions of Ensete ventricosum, a staple food crop for millions in Ethiopia.</title>
        <authorList>
            <person name="Yemataw Z."/>
            <person name="Muzemil S."/>
            <person name="Ambachew D."/>
            <person name="Tripathi L."/>
            <person name="Tesfaye K."/>
            <person name="Chala A."/>
            <person name="Farbos A."/>
            <person name="O'Neill P."/>
            <person name="Moore K."/>
            <person name="Grant M."/>
            <person name="Studholme D.J."/>
        </authorList>
    </citation>
    <scope>NUCLEOTIDE SEQUENCE [LARGE SCALE GENOMIC DNA]</scope>
    <source>
        <tissue evidence="2">Leaf</tissue>
    </source>
</reference>
<gene>
    <name evidence="2" type="ORF">BHM03_00047334</name>
</gene>